<evidence type="ECO:0000313" key="3">
    <source>
        <dbReference type="Proteomes" id="UP001082899"/>
    </source>
</evidence>
<dbReference type="Proteomes" id="UP001082899">
    <property type="component" value="Unassembled WGS sequence"/>
</dbReference>
<comment type="caution">
    <text evidence="2">The sequence shown here is derived from an EMBL/GenBank/DDBJ whole genome shotgun (WGS) entry which is preliminary data.</text>
</comment>
<dbReference type="InterPro" id="IPR042257">
    <property type="entry name" value="DGOK_C"/>
</dbReference>
<sequence length="394" mass="40711">MSGRVDTPRPSTPAGNPSASSAIAGEAALIGLDWGTSSLRAYLFDRHGRTLAERALGYGIMRLPPSTAQTADDADGGAPAVADRTDASRTDADKTAFDRALDLACGDWRDAAPTLPMLACGMVGSAQGWREVPYVERPAGAAQLAAGLGRVTTARGTPLHIVPGVIRRGALPNVMRGEETQVIGALHPDDATVRLIGLPGTHAKWALVRAARIDDFATFMTGEVFHALSTHTILGRTMTTPAVPDTTAFLRGVDVAREQSDAGMLSTIFTSRTLGLTGELRADQQPDYLSGLLIGHELAGLAAVLRANDANDVAHLGLAAARPGRVPATALAGLAPTLIGDAALCTRYRLALSRFGCDAVGLAPHAAPHGLWRIATAAGLVPEAAPLTSIGSPA</sequence>
<evidence type="ECO:0000313" key="2">
    <source>
        <dbReference type="EMBL" id="MCY0389441.1"/>
    </source>
</evidence>
<dbReference type="Gene3D" id="3.30.420.300">
    <property type="entry name" value="2-keto-3-deoxy-galactonokinase, substrate binding domain"/>
    <property type="match status" value="1"/>
</dbReference>
<proteinExistence type="predicted"/>
<keyword evidence="3" id="KW-1185">Reference proteome</keyword>
<gene>
    <name evidence="2" type="ORF">OVY01_20045</name>
</gene>
<dbReference type="EMBL" id="JAPMXC010000010">
    <property type="protein sequence ID" value="MCY0389441.1"/>
    <property type="molecule type" value="Genomic_DNA"/>
</dbReference>
<dbReference type="Gene3D" id="3.30.420.310">
    <property type="entry name" value="2-keto-3-deoxy-galactonokinase, C-terminal domain"/>
    <property type="match status" value="1"/>
</dbReference>
<evidence type="ECO:0000256" key="1">
    <source>
        <dbReference type="SAM" id="MobiDB-lite"/>
    </source>
</evidence>
<organism evidence="2 3">
    <name type="scientific">Robbsia betulipollinis</name>
    <dbReference type="NCBI Taxonomy" id="2981849"/>
    <lineage>
        <taxon>Bacteria</taxon>
        <taxon>Pseudomonadati</taxon>
        <taxon>Pseudomonadota</taxon>
        <taxon>Betaproteobacteria</taxon>
        <taxon>Burkholderiales</taxon>
        <taxon>Burkholderiaceae</taxon>
        <taxon>Robbsia</taxon>
    </lineage>
</organism>
<reference evidence="2" key="1">
    <citation type="submission" date="2022-11" db="EMBL/GenBank/DDBJ databases">
        <title>Robbsia betulipollinis sp. nov., isolated from pollen of birch (Betula pendula).</title>
        <authorList>
            <person name="Shi H."/>
            <person name="Ambika Manirajan B."/>
            <person name="Ratering S."/>
            <person name="Geissler-Plaum R."/>
            <person name="Schnell S."/>
        </authorList>
    </citation>
    <scope>NUCLEOTIDE SEQUENCE</scope>
    <source>
        <strain evidence="2">Bb-Pol-6</strain>
    </source>
</reference>
<dbReference type="InterPro" id="IPR042258">
    <property type="entry name" value="DGOK_N"/>
</dbReference>
<dbReference type="RefSeq" id="WP_267849342.1">
    <property type="nucleotide sequence ID" value="NZ_JAPMXC010000010.1"/>
</dbReference>
<name>A0ABT3ZSB8_9BURK</name>
<protein>
    <submittedName>
        <fullName evidence="2">2-dehydro-3-deoxygalactonokinase</fullName>
    </submittedName>
</protein>
<feature type="region of interest" description="Disordered" evidence="1">
    <location>
        <begin position="67"/>
        <end position="87"/>
    </location>
</feature>
<accession>A0ABT3ZSB8</accession>
<dbReference type="InterPro" id="IPR007729">
    <property type="entry name" value="DGOK"/>
</dbReference>
<dbReference type="Pfam" id="PF05035">
    <property type="entry name" value="DGOK"/>
    <property type="match status" value="1"/>
</dbReference>
<feature type="region of interest" description="Disordered" evidence="1">
    <location>
        <begin position="1"/>
        <end position="20"/>
    </location>
</feature>